<proteinExistence type="predicted"/>
<reference evidence="2" key="1">
    <citation type="journal article" date="2016" name="Nature">
        <title>Genome evolution in the allotetraploid frog Xenopus laevis.</title>
        <authorList>
            <person name="Session A.M."/>
            <person name="Uno Y."/>
            <person name="Kwon T."/>
            <person name="Chapman J.A."/>
            <person name="Toyoda A."/>
            <person name="Takahashi S."/>
            <person name="Fukui A."/>
            <person name="Hikosaka A."/>
            <person name="Suzuki A."/>
            <person name="Kondo M."/>
            <person name="van Heeringen S.J."/>
            <person name="Quigley I."/>
            <person name="Heinz S."/>
            <person name="Ogino H."/>
            <person name="Ochi H."/>
            <person name="Hellsten U."/>
            <person name="Lyons J.B."/>
            <person name="Simakov O."/>
            <person name="Putnam N."/>
            <person name="Stites J."/>
            <person name="Kuroki Y."/>
            <person name="Tanaka T."/>
            <person name="Michiue T."/>
            <person name="Watanabe M."/>
            <person name="Bogdanovic O."/>
            <person name="Lister R."/>
            <person name="Georgiou G."/>
            <person name="Paranjpe S.S."/>
            <person name="van Kruijsbergen I."/>
            <person name="Shu S."/>
            <person name="Carlson J."/>
            <person name="Kinoshita T."/>
            <person name="Ohta Y."/>
            <person name="Mawaribuchi S."/>
            <person name="Jenkins J."/>
            <person name="Grimwood J."/>
            <person name="Schmutz J."/>
            <person name="Mitros T."/>
            <person name="Mozaffari S.V."/>
            <person name="Suzuki Y."/>
            <person name="Haramoto Y."/>
            <person name="Yamamoto T.S."/>
            <person name="Takagi C."/>
            <person name="Heald R."/>
            <person name="Miller K."/>
            <person name="Haudenschild C."/>
            <person name="Kitzman J."/>
            <person name="Nakayama T."/>
            <person name="Izutsu Y."/>
            <person name="Robert J."/>
            <person name="Fortriede J."/>
            <person name="Burns K."/>
            <person name="Lotay V."/>
            <person name="Karimi K."/>
            <person name="Yasuoka Y."/>
            <person name="Dichmann D.S."/>
            <person name="Flajnik M.F."/>
            <person name="Houston D.W."/>
            <person name="Shendure J."/>
            <person name="DuPasquier L."/>
            <person name="Vize P.D."/>
            <person name="Zorn A.M."/>
            <person name="Ito M."/>
            <person name="Marcotte E.M."/>
            <person name="Wallingford J.B."/>
            <person name="Ito Y."/>
            <person name="Asashima M."/>
            <person name="Ueno N."/>
            <person name="Matsuda Y."/>
            <person name="Veenstra G.J."/>
            <person name="Fujiyama A."/>
            <person name="Harland R.M."/>
            <person name="Taira M."/>
            <person name="Rokhsar D.S."/>
        </authorList>
    </citation>
    <scope>NUCLEOTIDE SEQUENCE [LARGE SCALE GENOMIC DNA]</scope>
    <source>
        <strain evidence="2">J</strain>
    </source>
</reference>
<name>A0A974I1Q0_XENLA</name>
<protein>
    <submittedName>
        <fullName evidence="1">Uncharacterized protein</fullName>
    </submittedName>
</protein>
<dbReference type="Proteomes" id="UP000694892">
    <property type="component" value="Chromosome 1S"/>
</dbReference>
<accession>A0A974I1Q0</accession>
<gene>
    <name evidence="1" type="ORF">XELAEV_18010621mg</name>
</gene>
<evidence type="ECO:0000313" key="2">
    <source>
        <dbReference type="Proteomes" id="UP000694892"/>
    </source>
</evidence>
<evidence type="ECO:0000313" key="1">
    <source>
        <dbReference type="EMBL" id="OCT98389.1"/>
    </source>
</evidence>
<dbReference type="AlphaFoldDB" id="A0A974I1Q0"/>
<dbReference type="EMBL" id="CM004467">
    <property type="protein sequence ID" value="OCT98389.1"/>
    <property type="molecule type" value="Genomic_DNA"/>
</dbReference>
<sequence>MLLLQMFSYLELHATLTSLVCIAKSLTFSLPAAFDHLFTLTAKRSCKHIVLICFLHIKLGFTMQTLICKFS</sequence>
<organism evidence="1 2">
    <name type="scientific">Xenopus laevis</name>
    <name type="common">African clawed frog</name>
    <dbReference type="NCBI Taxonomy" id="8355"/>
    <lineage>
        <taxon>Eukaryota</taxon>
        <taxon>Metazoa</taxon>
        <taxon>Chordata</taxon>
        <taxon>Craniata</taxon>
        <taxon>Vertebrata</taxon>
        <taxon>Euteleostomi</taxon>
        <taxon>Amphibia</taxon>
        <taxon>Batrachia</taxon>
        <taxon>Anura</taxon>
        <taxon>Pipoidea</taxon>
        <taxon>Pipidae</taxon>
        <taxon>Xenopodinae</taxon>
        <taxon>Xenopus</taxon>
        <taxon>Xenopus</taxon>
    </lineage>
</organism>